<dbReference type="OrthoDB" id="1704693at2759"/>
<dbReference type="Pfam" id="PF03790">
    <property type="entry name" value="KNOX1"/>
    <property type="match status" value="1"/>
</dbReference>
<feature type="region of interest" description="Disordered" evidence="3">
    <location>
        <begin position="50"/>
        <end position="69"/>
    </location>
</feature>
<feature type="compositionally biased region" description="Acidic residues" evidence="3">
    <location>
        <begin position="12"/>
        <end position="21"/>
    </location>
</feature>
<dbReference type="PANTHER" id="PTHR48452:SF1">
    <property type="entry name" value="FUSED COMPOUND LEAF 1"/>
    <property type="match status" value="1"/>
</dbReference>
<feature type="compositionally biased region" description="Basic and acidic residues" evidence="3">
    <location>
        <begin position="140"/>
        <end position="150"/>
    </location>
</feature>
<evidence type="ECO:0000256" key="2">
    <source>
        <dbReference type="ARBA" id="ARBA00023242"/>
    </source>
</evidence>
<evidence type="ECO:0000313" key="6">
    <source>
        <dbReference type="EMBL" id="EOY21440.1"/>
    </source>
</evidence>
<dbReference type="PANTHER" id="PTHR48452">
    <property type="entry name" value="FUSED COMPOUND LEAF 1"/>
    <property type="match status" value="1"/>
</dbReference>
<dbReference type="InterPro" id="IPR005540">
    <property type="entry name" value="KNOX1"/>
</dbReference>
<feature type="domain" description="KNOX2" evidence="5">
    <location>
        <begin position="67"/>
        <end position="118"/>
    </location>
</feature>
<evidence type="ECO:0000313" key="7">
    <source>
        <dbReference type="Proteomes" id="UP000026915"/>
    </source>
</evidence>
<feature type="compositionally biased region" description="Polar residues" evidence="3">
    <location>
        <begin position="55"/>
        <end position="69"/>
    </location>
</feature>
<dbReference type="AlphaFoldDB" id="A0A061FV67"/>
<dbReference type="KEGG" id="tcc:18604414"/>
<dbReference type="EMBL" id="CM001881">
    <property type="protein sequence ID" value="EOY21440.1"/>
    <property type="molecule type" value="Genomic_DNA"/>
</dbReference>
<evidence type="ECO:0000256" key="1">
    <source>
        <dbReference type="ARBA" id="ARBA00004123"/>
    </source>
</evidence>
<dbReference type="Proteomes" id="UP000026915">
    <property type="component" value="Chromosome 3"/>
</dbReference>
<organism evidence="6 7">
    <name type="scientific">Theobroma cacao</name>
    <name type="common">Cacao</name>
    <name type="synonym">Cocoa</name>
    <dbReference type="NCBI Taxonomy" id="3641"/>
    <lineage>
        <taxon>Eukaryota</taxon>
        <taxon>Viridiplantae</taxon>
        <taxon>Streptophyta</taxon>
        <taxon>Embryophyta</taxon>
        <taxon>Tracheophyta</taxon>
        <taxon>Spermatophyta</taxon>
        <taxon>Magnoliopsida</taxon>
        <taxon>eudicotyledons</taxon>
        <taxon>Gunneridae</taxon>
        <taxon>Pentapetalae</taxon>
        <taxon>rosids</taxon>
        <taxon>malvids</taxon>
        <taxon>Malvales</taxon>
        <taxon>Malvaceae</taxon>
        <taxon>Byttnerioideae</taxon>
        <taxon>Theobroma</taxon>
    </lineage>
</organism>
<gene>
    <name evidence="6" type="ORF">TCM_012992</name>
</gene>
<comment type="subcellular location">
    <subcellularLocation>
        <location evidence="1">Nucleus</location>
    </subcellularLocation>
</comment>
<protein>
    <submittedName>
        <fullName evidence="6">KNOX meinox, putative</fullName>
    </submittedName>
</protein>
<dbReference type="Gramene" id="Tc03v2_t004660.1">
    <property type="protein sequence ID" value="Tc03v2_p004660.1"/>
    <property type="gene ID" value="Tc03v2_g004660"/>
</dbReference>
<evidence type="ECO:0000256" key="3">
    <source>
        <dbReference type="SAM" id="MobiDB-lite"/>
    </source>
</evidence>
<dbReference type="Pfam" id="PF03791">
    <property type="entry name" value="KNOX2"/>
    <property type="match status" value="1"/>
</dbReference>
<sequence length="150" mass="16978">METKRNTSSGEKEEEEEDDDELLKTRISAHPLYGRLVENHLNCLKVGGIADSGRNRQTNQRKAGYSPCSSMANQSELDLFMEAYCSALGKLKEAMEEPHQETVAFINGMHSQLRELARTNPQSPDVFLATEMNNSNWSRDQQKRESNAVE</sequence>
<dbReference type="OMA" id="HYICMHT"/>
<proteinExistence type="predicted"/>
<evidence type="ECO:0000259" key="5">
    <source>
        <dbReference type="SMART" id="SM01256"/>
    </source>
</evidence>
<dbReference type="SMART" id="SM01256">
    <property type="entry name" value="KNOX2"/>
    <property type="match status" value="1"/>
</dbReference>
<dbReference type="GO" id="GO:0003677">
    <property type="term" value="F:DNA binding"/>
    <property type="evidence" value="ECO:0007669"/>
    <property type="project" value="InterPro"/>
</dbReference>
<evidence type="ECO:0000259" key="4">
    <source>
        <dbReference type="SMART" id="SM01255"/>
    </source>
</evidence>
<feature type="region of interest" description="Disordered" evidence="3">
    <location>
        <begin position="120"/>
        <end position="150"/>
    </location>
</feature>
<name>A0A061FV67_THECC</name>
<reference evidence="6 7" key="1">
    <citation type="journal article" date="2013" name="Genome Biol.">
        <title>The genome sequence of the most widely cultivated cacao type and its use to identify candidate genes regulating pod color.</title>
        <authorList>
            <person name="Motamayor J.C."/>
            <person name="Mockaitis K."/>
            <person name="Schmutz J."/>
            <person name="Haiminen N."/>
            <person name="Iii D.L."/>
            <person name="Cornejo O."/>
            <person name="Findley S.D."/>
            <person name="Zheng P."/>
            <person name="Utro F."/>
            <person name="Royaert S."/>
            <person name="Saski C."/>
            <person name="Jenkins J."/>
            <person name="Podicheti R."/>
            <person name="Zhao M."/>
            <person name="Scheffler B.E."/>
            <person name="Stack J.C."/>
            <person name="Feltus F.A."/>
            <person name="Mustiga G.M."/>
            <person name="Amores F."/>
            <person name="Phillips W."/>
            <person name="Marelli J.P."/>
            <person name="May G.D."/>
            <person name="Shapiro H."/>
            <person name="Ma J."/>
            <person name="Bustamante C.D."/>
            <person name="Schnell R.J."/>
            <person name="Main D."/>
            <person name="Gilbert D."/>
            <person name="Parida L."/>
            <person name="Kuhn D.N."/>
        </authorList>
    </citation>
    <scope>NUCLEOTIDE SEQUENCE [LARGE SCALE GENOMIC DNA]</scope>
    <source>
        <strain evidence="7">cv. Matina 1-6</strain>
    </source>
</reference>
<dbReference type="GO" id="GO:0005634">
    <property type="term" value="C:nucleus"/>
    <property type="evidence" value="ECO:0007669"/>
    <property type="project" value="UniProtKB-SubCell"/>
</dbReference>
<dbReference type="eggNOG" id="KOG0773">
    <property type="taxonomic scope" value="Eukaryota"/>
</dbReference>
<dbReference type="InParanoid" id="A0A061FV67"/>
<feature type="region of interest" description="Disordered" evidence="3">
    <location>
        <begin position="1"/>
        <end position="23"/>
    </location>
</feature>
<keyword evidence="7" id="KW-1185">Reference proteome</keyword>
<dbReference type="SMART" id="SM01255">
    <property type="entry name" value="KNOX1"/>
    <property type="match status" value="1"/>
</dbReference>
<dbReference type="Gramene" id="EOY21440">
    <property type="protein sequence ID" value="EOY21440"/>
    <property type="gene ID" value="TCM_012992"/>
</dbReference>
<keyword evidence="2" id="KW-0539">Nucleus</keyword>
<accession>A0A061FV67</accession>
<feature type="domain" description="KNOX1" evidence="4">
    <location>
        <begin position="21"/>
        <end position="66"/>
    </location>
</feature>
<dbReference type="HOGENOM" id="CLU_112230_1_0_1"/>
<dbReference type="STRING" id="3641.A0A061FV67"/>
<dbReference type="InterPro" id="IPR005541">
    <property type="entry name" value="KNOX2"/>
</dbReference>